<evidence type="ECO:0000313" key="2">
    <source>
        <dbReference type="EMBL" id="MBW0131244.1"/>
    </source>
</evidence>
<dbReference type="EMBL" id="JADQDF010000001">
    <property type="protein sequence ID" value="MBW0131244.1"/>
    <property type="molecule type" value="Genomic_DNA"/>
</dbReference>
<feature type="region of interest" description="Disordered" evidence="1">
    <location>
        <begin position="1"/>
        <end position="22"/>
    </location>
</feature>
<gene>
    <name evidence="2" type="ORF">I4I82_26690</name>
</gene>
<organism evidence="2 3">
    <name type="scientific">Pseudonocardia oceani</name>
    <dbReference type="NCBI Taxonomy" id="2792013"/>
    <lineage>
        <taxon>Bacteria</taxon>
        <taxon>Bacillati</taxon>
        <taxon>Actinomycetota</taxon>
        <taxon>Actinomycetes</taxon>
        <taxon>Pseudonocardiales</taxon>
        <taxon>Pseudonocardiaceae</taxon>
        <taxon>Pseudonocardia</taxon>
    </lineage>
</organism>
<proteinExistence type="predicted"/>
<accession>A0ABS6UG91</accession>
<protein>
    <submittedName>
        <fullName evidence="2">Uncharacterized protein</fullName>
    </submittedName>
</protein>
<sequence>MADAAADDPAHGTDADDGPGDPVCWLHRLCPECGAMPSEGDDGERCWRCGTPYGPGA</sequence>
<evidence type="ECO:0000313" key="3">
    <source>
        <dbReference type="Proteomes" id="UP000694300"/>
    </source>
</evidence>
<dbReference type="Proteomes" id="UP000694300">
    <property type="component" value="Unassembled WGS sequence"/>
</dbReference>
<evidence type="ECO:0000256" key="1">
    <source>
        <dbReference type="SAM" id="MobiDB-lite"/>
    </source>
</evidence>
<comment type="caution">
    <text evidence="2">The sequence shown here is derived from an EMBL/GenBank/DDBJ whole genome shotgun (WGS) entry which is preliminary data.</text>
</comment>
<keyword evidence="3" id="KW-1185">Reference proteome</keyword>
<dbReference type="RefSeq" id="WP_218593567.1">
    <property type="nucleotide sequence ID" value="NZ_JADQDE010000342.1"/>
</dbReference>
<reference evidence="2 3" key="1">
    <citation type="submission" date="2020-11" db="EMBL/GenBank/DDBJ databases">
        <title>Pseudonocardia abyssalis sp. nov. and Pseudonocardia oceani sp. nov., description and phylogenomic analysis of two novel actinomycetes isolated from the deep Southern Ocean.</title>
        <authorList>
            <person name="Parra J."/>
        </authorList>
    </citation>
    <scope>NUCLEOTIDE SEQUENCE [LARGE SCALE GENOMIC DNA]</scope>
    <source>
        <strain evidence="3">KRD185</strain>
    </source>
</reference>
<name>A0ABS6UG91_9PSEU</name>